<protein>
    <recommendedName>
        <fullName evidence="4">Carbohydrate deacetylase</fullName>
    </recommendedName>
</protein>
<name>A0AAU9XNU1_9CNID</name>
<reference evidence="9 10" key="1">
    <citation type="submission" date="2022-05" db="EMBL/GenBank/DDBJ databases">
        <authorList>
            <consortium name="Genoscope - CEA"/>
            <person name="William W."/>
        </authorList>
    </citation>
    <scope>NUCLEOTIDE SEQUENCE [LARGE SCALE GENOMIC DNA]</scope>
</reference>
<dbReference type="PANTHER" id="PTHR31609">
    <property type="entry name" value="YDJC DEACETYLASE FAMILY MEMBER"/>
    <property type="match status" value="1"/>
</dbReference>
<organism evidence="9 10">
    <name type="scientific">Pocillopora meandrina</name>
    <dbReference type="NCBI Taxonomy" id="46732"/>
    <lineage>
        <taxon>Eukaryota</taxon>
        <taxon>Metazoa</taxon>
        <taxon>Cnidaria</taxon>
        <taxon>Anthozoa</taxon>
        <taxon>Hexacorallia</taxon>
        <taxon>Scleractinia</taxon>
        <taxon>Astrocoeniina</taxon>
        <taxon>Pocilloporidae</taxon>
        <taxon>Pocillopora</taxon>
    </lineage>
</organism>
<evidence type="ECO:0000313" key="10">
    <source>
        <dbReference type="Proteomes" id="UP001159428"/>
    </source>
</evidence>
<evidence type="ECO:0000256" key="6">
    <source>
        <dbReference type="ARBA" id="ARBA00022801"/>
    </source>
</evidence>
<dbReference type="InterPro" id="IPR011330">
    <property type="entry name" value="Glyco_hydro/deAcase_b/a-brl"/>
</dbReference>
<evidence type="ECO:0000256" key="8">
    <source>
        <dbReference type="ARBA" id="ARBA00023277"/>
    </source>
</evidence>
<evidence type="ECO:0000256" key="7">
    <source>
        <dbReference type="ARBA" id="ARBA00022842"/>
    </source>
</evidence>
<dbReference type="Pfam" id="PF04794">
    <property type="entry name" value="YdjC"/>
    <property type="match status" value="1"/>
</dbReference>
<dbReference type="PANTHER" id="PTHR31609:SF1">
    <property type="entry name" value="CARBOHYDRATE DEACETYLASE"/>
    <property type="match status" value="1"/>
</dbReference>
<dbReference type="InterPro" id="IPR006879">
    <property type="entry name" value="YdjC-like"/>
</dbReference>
<keyword evidence="5" id="KW-0479">Metal-binding</keyword>
<keyword evidence="10" id="KW-1185">Reference proteome</keyword>
<sequence length="355" mass="39923">MANNLKKDATRFLVINADDFGYCEQRNRGIVESVQSGVVSSTSLLVNADKALEAVKLAREYSIPLGLHLNLTEGRTMKSRLSSLTLENGYMRGKFGFRKALGNGEIDLNEIKEEIECQLQWFIDNIGSLPTHIDGHQHVHVLPQVCKVMCEVIKEFGICWTRVPVEINLEDCVWIKEPVNNFNKSVMADAENSKSILSNYGIRFSSHFIGFSTMGKDMTVSRLKQAIENVFAEDSETVCELMVHPGYKSILGCGGCVALSGQCVETEGKHWIKIIYKFLTCNSENYHGLGKPTAHLLMSFVPAPLVTPRWTLYCALRLMGSKDETRARHYSRKVYRCAVRPKTGFEREFSPNPNS</sequence>
<keyword evidence="8" id="KW-0119">Carbohydrate metabolism</keyword>
<dbReference type="EMBL" id="CALNXJ010000049">
    <property type="protein sequence ID" value="CAH3151473.1"/>
    <property type="molecule type" value="Genomic_DNA"/>
</dbReference>
<keyword evidence="7" id="KW-0460">Magnesium</keyword>
<dbReference type="GO" id="GO:0016787">
    <property type="term" value="F:hydrolase activity"/>
    <property type="evidence" value="ECO:0007669"/>
    <property type="project" value="UniProtKB-KW"/>
</dbReference>
<evidence type="ECO:0000256" key="2">
    <source>
        <dbReference type="ARBA" id="ARBA00003451"/>
    </source>
</evidence>
<evidence type="ECO:0000256" key="5">
    <source>
        <dbReference type="ARBA" id="ARBA00022723"/>
    </source>
</evidence>
<gene>
    <name evidence="9" type="ORF">PMEA_00025213</name>
</gene>
<dbReference type="GO" id="GO:0019213">
    <property type="term" value="F:deacetylase activity"/>
    <property type="evidence" value="ECO:0007669"/>
    <property type="project" value="TreeGrafter"/>
</dbReference>
<comment type="similarity">
    <text evidence="3">Belongs to the YdjC deacetylase family.</text>
</comment>
<dbReference type="GO" id="GO:0005975">
    <property type="term" value="P:carbohydrate metabolic process"/>
    <property type="evidence" value="ECO:0007669"/>
    <property type="project" value="InterPro"/>
</dbReference>
<comment type="caution">
    <text evidence="9">The sequence shown here is derived from an EMBL/GenBank/DDBJ whole genome shotgun (WGS) entry which is preliminary data.</text>
</comment>
<dbReference type="SUPFAM" id="SSF88713">
    <property type="entry name" value="Glycoside hydrolase/deacetylase"/>
    <property type="match status" value="1"/>
</dbReference>
<evidence type="ECO:0000256" key="4">
    <source>
        <dbReference type="ARBA" id="ARBA00018477"/>
    </source>
</evidence>
<dbReference type="Proteomes" id="UP001159428">
    <property type="component" value="Unassembled WGS sequence"/>
</dbReference>
<comment type="cofactor">
    <cofactor evidence="1">
        <name>Mg(2+)</name>
        <dbReference type="ChEBI" id="CHEBI:18420"/>
    </cofactor>
</comment>
<keyword evidence="6" id="KW-0378">Hydrolase</keyword>
<comment type="function">
    <text evidence="2">Probably catalyzes the deacetylation of acetylated carbohydrates an important step in the degradation of oligosaccharides.</text>
</comment>
<evidence type="ECO:0000256" key="1">
    <source>
        <dbReference type="ARBA" id="ARBA00001946"/>
    </source>
</evidence>
<evidence type="ECO:0000256" key="3">
    <source>
        <dbReference type="ARBA" id="ARBA00008843"/>
    </source>
</evidence>
<dbReference type="AlphaFoldDB" id="A0AAU9XNU1"/>
<proteinExistence type="inferred from homology"/>
<dbReference type="GO" id="GO:0046872">
    <property type="term" value="F:metal ion binding"/>
    <property type="evidence" value="ECO:0007669"/>
    <property type="project" value="UniProtKB-KW"/>
</dbReference>
<dbReference type="Gene3D" id="3.20.20.370">
    <property type="entry name" value="Glycoside hydrolase/deacetylase"/>
    <property type="match status" value="1"/>
</dbReference>
<accession>A0AAU9XNU1</accession>
<evidence type="ECO:0000313" key="9">
    <source>
        <dbReference type="EMBL" id="CAH3151473.1"/>
    </source>
</evidence>